<keyword evidence="3" id="KW-0813">Transport</keyword>
<dbReference type="PROSITE" id="PS51257">
    <property type="entry name" value="PROKAR_LIPOPROTEIN"/>
    <property type="match status" value="1"/>
</dbReference>
<evidence type="ECO:0000313" key="9">
    <source>
        <dbReference type="EMBL" id="MFC3460454.1"/>
    </source>
</evidence>
<evidence type="ECO:0000256" key="3">
    <source>
        <dbReference type="ARBA" id="ARBA00022448"/>
    </source>
</evidence>
<evidence type="ECO:0000256" key="1">
    <source>
        <dbReference type="ARBA" id="ARBA00004651"/>
    </source>
</evidence>
<feature type="transmembrane region" description="Helical" evidence="8">
    <location>
        <begin position="177"/>
        <end position="197"/>
    </location>
</feature>
<evidence type="ECO:0000256" key="5">
    <source>
        <dbReference type="ARBA" id="ARBA00022692"/>
    </source>
</evidence>
<proteinExistence type="inferred from homology"/>
<organism evidence="9 10">
    <name type="scientific">Massilia haematophila</name>
    <dbReference type="NCBI Taxonomy" id="457923"/>
    <lineage>
        <taxon>Bacteria</taxon>
        <taxon>Pseudomonadati</taxon>
        <taxon>Pseudomonadota</taxon>
        <taxon>Betaproteobacteria</taxon>
        <taxon>Burkholderiales</taxon>
        <taxon>Oxalobacteraceae</taxon>
        <taxon>Telluria group</taxon>
        <taxon>Massilia</taxon>
    </lineage>
</organism>
<protein>
    <submittedName>
        <fullName evidence="9">AI-2E family transporter</fullName>
    </submittedName>
</protein>
<feature type="transmembrane region" description="Helical" evidence="8">
    <location>
        <begin position="69"/>
        <end position="91"/>
    </location>
</feature>
<feature type="transmembrane region" description="Helical" evidence="8">
    <location>
        <begin position="12"/>
        <end position="33"/>
    </location>
</feature>
<evidence type="ECO:0000256" key="4">
    <source>
        <dbReference type="ARBA" id="ARBA00022475"/>
    </source>
</evidence>
<keyword evidence="10" id="KW-1185">Reference proteome</keyword>
<dbReference type="Proteomes" id="UP001595665">
    <property type="component" value="Unassembled WGS sequence"/>
</dbReference>
<dbReference type="PANTHER" id="PTHR21716">
    <property type="entry name" value="TRANSMEMBRANE PROTEIN"/>
    <property type="match status" value="1"/>
</dbReference>
<dbReference type="RefSeq" id="WP_379737012.1">
    <property type="nucleotide sequence ID" value="NZ_JBHRVV010000001.1"/>
</dbReference>
<comment type="similarity">
    <text evidence="2">Belongs to the autoinducer-2 exporter (AI-2E) (TC 2.A.86) family.</text>
</comment>
<dbReference type="InterPro" id="IPR002549">
    <property type="entry name" value="AI-2E-like"/>
</dbReference>
<comment type="caution">
    <text evidence="9">The sequence shown here is derived from an EMBL/GenBank/DDBJ whole genome shotgun (WGS) entry which is preliminary data.</text>
</comment>
<sequence length="631" mass="68158">MPLQSMRDSSLLSYLTSSTIVTASCMLGLLYFGRDVLEPLALASILSLVLAPLIRALRRVGLPQLPATLLSVVLAGTCVVGISTILAFQLVAVTRDLPQYRAAIKSKVEKVREMTERPFARLEAELSAVAPQVAPPPAPPVTVRRGTLTTAANQPLPVEIRAPRATTRDTLARLFSLAWGPIGEAGLVLVLLVFILLEHESLRDRAIRLAGQAEISRTVRALSDATRGVSRFFLSQFIVNLTFGALIGVVLWAFGVPHAFLWGALSGLMRFVPYLGIMAAGALIAVFVAAIDPGWTLALSCLAVFVALELLVANVIEPKVYGHSSGLSPLAVIVSALFWGAMWGPVGLLLSTPLTLCLVVAGRHVRALEPVTILLGEVPNVTTAQRFYQRVLSGDRHAIIEDAKTYLERHSFARYCDQVLLPGVVLAAAEQRSGQIDAAQVEHIRATIADVAATLTPVSGAPGKSRKRQRVSLLDANIGAHLRQMREERLGRWQGSLDVPARSIVLCAGLGTERDDVLCELLVRALREVDIDARSSVIGAEQESPGPDAADLISTVFITYPVESTLEQWREATRDLHARLPNVLLVTVRLPFGETTVSQAEVQEHVDMVLRSFEECLAFVTPERGAQQSAA</sequence>
<keyword evidence="4" id="KW-1003">Cell membrane</keyword>
<feature type="transmembrane region" description="Helical" evidence="8">
    <location>
        <begin position="39"/>
        <end position="57"/>
    </location>
</feature>
<keyword evidence="6 8" id="KW-1133">Transmembrane helix</keyword>
<evidence type="ECO:0000256" key="6">
    <source>
        <dbReference type="ARBA" id="ARBA00022989"/>
    </source>
</evidence>
<evidence type="ECO:0000256" key="2">
    <source>
        <dbReference type="ARBA" id="ARBA00009773"/>
    </source>
</evidence>
<name>A0ABV7PR78_9BURK</name>
<feature type="transmembrane region" description="Helical" evidence="8">
    <location>
        <begin position="237"/>
        <end position="265"/>
    </location>
</feature>
<comment type="subcellular location">
    <subcellularLocation>
        <location evidence="1">Cell membrane</location>
        <topology evidence="1">Multi-pass membrane protein</topology>
    </subcellularLocation>
</comment>
<reference evidence="10" key="1">
    <citation type="journal article" date="2019" name="Int. J. Syst. Evol. Microbiol.">
        <title>The Global Catalogue of Microorganisms (GCM) 10K type strain sequencing project: providing services to taxonomists for standard genome sequencing and annotation.</title>
        <authorList>
            <consortium name="The Broad Institute Genomics Platform"/>
            <consortium name="The Broad Institute Genome Sequencing Center for Infectious Disease"/>
            <person name="Wu L."/>
            <person name="Ma J."/>
        </authorList>
    </citation>
    <scope>NUCLEOTIDE SEQUENCE [LARGE SCALE GENOMIC DNA]</scope>
    <source>
        <strain evidence="10">CCM 7480</strain>
    </source>
</reference>
<accession>A0ABV7PR78</accession>
<dbReference type="EMBL" id="JBHRVV010000001">
    <property type="protein sequence ID" value="MFC3460454.1"/>
    <property type="molecule type" value="Genomic_DNA"/>
</dbReference>
<feature type="transmembrane region" description="Helical" evidence="8">
    <location>
        <begin position="297"/>
        <end position="316"/>
    </location>
</feature>
<evidence type="ECO:0000256" key="7">
    <source>
        <dbReference type="ARBA" id="ARBA00023136"/>
    </source>
</evidence>
<evidence type="ECO:0000256" key="8">
    <source>
        <dbReference type="SAM" id="Phobius"/>
    </source>
</evidence>
<gene>
    <name evidence="9" type="ORF">ACFOPH_19665</name>
</gene>
<dbReference type="PANTHER" id="PTHR21716:SF53">
    <property type="entry name" value="PERMEASE PERM-RELATED"/>
    <property type="match status" value="1"/>
</dbReference>
<keyword evidence="7 8" id="KW-0472">Membrane</keyword>
<keyword evidence="5 8" id="KW-0812">Transmembrane</keyword>
<dbReference type="Pfam" id="PF01594">
    <property type="entry name" value="AI-2E_transport"/>
    <property type="match status" value="1"/>
</dbReference>
<evidence type="ECO:0000313" key="10">
    <source>
        <dbReference type="Proteomes" id="UP001595665"/>
    </source>
</evidence>
<feature type="transmembrane region" description="Helical" evidence="8">
    <location>
        <begin position="271"/>
        <end position="290"/>
    </location>
</feature>